<dbReference type="AlphaFoldDB" id="A0A2S5GNY3"/>
<accession>A0A2S5GNY3</accession>
<proteinExistence type="predicted"/>
<sequence length="241" mass="25269">MTHRFLASMPSPTVKPWLAALAVTALAMAAPAGAAPQPSFDCAKATADVDRAICASDALATQDASIARRFAEAKKAFDADTARALTQDQRYFVGVRNEDYAVPGSAAERVESLSDRLKYRDAFLASLVLTPRQGFEGSWDNLAGGITIVRQADGKLMVEAQAAQPQNARWLCDASGVATVKGDTLVVEADDPGGWTLTLSRKGAALVVVDTPPAKDKAAGGPPYCGMNGALGGVYFPVRQP</sequence>
<dbReference type="OrthoDB" id="6027915at2"/>
<evidence type="ECO:0000256" key="1">
    <source>
        <dbReference type="SAM" id="SignalP"/>
    </source>
</evidence>
<feature type="chain" id="PRO_5015670284" description="Lysozyme inhibitor LprI N-terminal domain-containing protein" evidence="1">
    <location>
        <begin position="35"/>
        <end position="241"/>
    </location>
</feature>
<comment type="caution">
    <text evidence="2">The sequence shown here is derived from an EMBL/GenBank/DDBJ whole genome shotgun (WGS) entry which is preliminary data.</text>
</comment>
<evidence type="ECO:0000313" key="3">
    <source>
        <dbReference type="Proteomes" id="UP000239990"/>
    </source>
</evidence>
<dbReference type="EMBL" id="PREU01000008">
    <property type="protein sequence ID" value="PPA74654.1"/>
    <property type="molecule type" value="Genomic_DNA"/>
</dbReference>
<keyword evidence="1" id="KW-0732">Signal</keyword>
<dbReference type="Proteomes" id="UP000239990">
    <property type="component" value="Unassembled WGS sequence"/>
</dbReference>
<dbReference type="RefSeq" id="WP_104144520.1">
    <property type="nucleotide sequence ID" value="NZ_PREU01000008.1"/>
</dbReference>
<protein>
    <recommendedName>
        <fullName evidence="4">Lysozyme inhibitor LprI N-terminal domain-containing protein</fullName>
    </recommendedName>
</protein>
<organism evidence="2 3">
    <name type="scientific">Achromobacter spanius</name>
    <dbReference type="NCBI Taxonomy" id="217203"/>
    <lineage>
        <taxon>Bacteria</taxon>
        <taxon>Pseudomonadati</taxon>
        <taxon>Pseudomonadota</taxon>
        <taxon>Betaproteobacteria</taxon>
        <taxon>Burkholderiales</taxon>
        <taxon>Alcaligenaceae</taxon>
        <taxon>Achromobacter</taxon>
    </lineage>
</organism>
<gene>
    <name evidence="2" type="ORF">C4E15_18305</name>
</gene>
<feature type="signal peptide" evidence="1">
    <location>
        <begin position="1"/>
        <end position="34"/>
    </location>
</feature>
<evidence type="ECO:0008006" key="4">
    <source>
        <dbReference type="Google" id="ProtNLM"/>
    </source>
</evidence>
<name>A0A2S5GNY3_9BURK</name>
<reference evidence="2 3" key="1">
    <citation type="submission" date="2018-02" db="EMBL/GenBank/DDBJ databases">
        <title>Draft Genome of Achromobacter spanius stain 6.</title>
        <authorList>
            <person name="Gunasekera T.S."/>
            <person name="Radwan O."/>
            <person name="Ruiz O.N."/>
        </authorList>
    </citation>
    <scope>NUCLEOTIDE SEQUENCE [LARGE SCALE GENOMIC DNA]</scope>
    <source>
        <strain evidence="2 3">6</strain>
    </source>
</reference>
<evidence type="ECO:0000313" key="2">
    <source>
        <dbReference type="EMBL" id="PPA74654.1"/>
    </source>
</evidence>